<dbReference type="InterPro" id="IPR015424">
    <property type="entry name" value="PyrdxlP-dep_Trfase"/>
</dbReference>
<gene>
    <name evidence="3" type="ORF">JKJ07_44615</name>
</gene>
<comment type="cofactor">
    <cofactor evidence="1">
        <name>pyridoxal 5'-phosphate</name>
        <dbReference type="ChEBI" id="CHEBI:597326"/>
    </cofactor>
</comment>
<evidence type="ECO:0000256" key="1">
    <source>
        <dbReference type="ARBA" id="ARBA00001933"/>
    </source>
</evidence>
<comment type="similarity">
    <text evidence="2">Belongs to the DegT/DnrJ/EryC1 family.</text>
</comment>
<sequence>MTETRIWLSPPDVGELERKLLLEAFDSNWVAPVGPDLDAFEAQLAEIVGVRHAVALSSGTAALHLALVAAGVRHGDTVLVPSFTFAATANAVMYLGARPVFLDSTPESWNVDPALVTEELKRRCAKGRPPRAVIAVDMYGQCADYEPLVDACDRYGVALIEDAAEALGASYRGRPAGSFGLAGVLSFNGNKIITTGGGGMLVTDDDGIARKARHLSTQAREPFPHYEHRSVGYNYRLSNLLAAVGRGQLQRLDSMIAARRETGRYYRAALGDLPGVEFMPIAGYGEANFWLTCLLIDPERFGASRDRVLERLAAHEIEARPTWKPMHLQPVFHDCVMRGGEVCADLFRRGLCLPSGSALTEHDRERVVAAVRAVATEAAR</sequence>
<dbReference type="InterPro" id="IPR015422">
    <property type="entry name" value="PyrdxlP-dep_Trfase_small"/>
</dbReference>
<keyword evidence="3" id="KW-0032">Aminotransferase</keyword>
<dbReference type="PANTHER" id="PTHR30244">
    <property type="entry name" value="TRANSAMINASE"/>
    <property type="match status" value="1"/>
</dbReference>
<accession>A0ABS1W3R9</accession>
<dbReference type="InterPro" id="IPR000653">
    <property type="entry name" value="DegT/StrS_aminotransferase"/>
</dbReference>
<comment type="caution">
    <text evidence="3">The sequence shown here is derived from an EMBL/GenBank/DDBJ whole genome shotgun (WGS) entry which is preliminary data.</text>
</comment>
<reference evidence="3 4" key="1">
    <citation type="submission" date="2021-01" db="EMBL/GenBank/DDBJ databases">
        <title>Actinoplanes sp. nov. LDG1-01 isolated from lichen.</title>
        <authorList>
            <person name="Saeng-In P."/>
            <person name="Phongsopitanun W."/>
            <person name="Kanchanasin P."/>
            <person name="Yuki M."/>
            <person name="Kudo T."/>
            <person name="Ohkuma M."/>
            <person name="Tanasupawat S."/>
        </authorList>
    </citation>
    <scope>NUCLEOTIDE SEQUENCE [LARGE SCALE GENOMIC DNA]</scope>
    <source>
        <strain evidence="3 4">LDG1-01</strain>
    </source>
</reference>
<dbReference type="Proteomes" id="UP000598996">
    <property type="component" value="Unassembled WGS sequence"/>
</dbReference>
<evidence type="ECO:0000256" key="2">
    <source>
        <dbReference type="RuleBase" id="RU004508"/>
    </source>
</evidence>
<dbReference type="EMBL" id="JAENHO010000018">
    <property type="protein sequence ID" value="MBL7261390.1"/>
    <property type="molecule type" value="Genomic_DNA"/>
</dbReference>
<dbReference type="InterPro" id="IPR015421">
    <property type="entry name" value="PyrdxlP-dep_Trfase_major"/>
</dbReference>
<dbReference type="RefSeq" id="WP_202998139.1">
    <property type="nucleotide sequence ID" value="NZ_JAENHO010000018.1"/>
</dbReference>
<dbReference type="GO" id="GO:0008483">
    <property type="term" value="F:transaminase activity"/>
    <property type="evidence" value="ECO:0007669"/>
    <property type="project" value="UniProtKB-KW"/>
</dbReference>
<keyword evidence="2" id="KW-0663">Pyridoxal phosphate</keyword>
<dbReference type="PANTHER" id="PTHR30244:SF34">
    <property type="entry name" value="DTDP-4-AMINO-4,6-DIDEOXYGALACTOSE TRANSAMINASE"/>
    <property type="match status" value="1"/>
</dbReference>
<keyword evidence="4" id="KW-1185">Reference proteome</keyword>
<dbReference type="CDD" id="cd00616">
    <property type="entry name" value="AHBA_syn"/>
    <property type="match status" value="1"/>
</dbReference>
<evidence type="ECO:0000313" key="4">
    <source>
        <dbReference type="Proteomes" id="UP000598996"/>
    </source>
</evidence>
<dbReference type="Gene3D" id="3.90.1150.10">
    <property type="entry name" value="Aspartate Aminotransferase, domain 1"/>
    <property type="match status" value="1"/>
</dbReference>
<dbReference type="Gene3D" id="3.40.640.10">
    <property type="entry name" value="Type I PLP-dependent aspartate aminotransferase-like (Major domain)"/>
    <property type="match status" value="1"/>
</dbReference>
<dbReference type="Pfam" id="PF01041">
    <property type="entry name" value="DegT_DnrJ_EryC1"/>
    <property type="match status" value="1"/>
</dbReference>
<name>A0ABS1W3R9_9ACTN</name>
<dbReference type="SUPFAM" id="SSF53383">
    <property type="entry name" value="PLP-dependent transferases"/>
    <property type="match status" value="1"/>
</dbReference>
<organism evidence="3 4">
    <name type="scientific">Paractinoplanes lichenicola</name>
    <dbReference type="NCBI Taxonomy" id="2802976"/>
    <lineage>
        <taxon>Bacteria</taxon>
        <taxon>Bacillati</taxon>
        <taxon>Actinomycetota</taxon>
        <taxon>Actinomycetes</taxon>
        <taxon>Micromonosporales</taxon>
        <taxon>Micromonosporaceae</taxon>
        <taxon>Paractinoplanes</taxon>
    </lineage>
</organism>
<protein>
    <submittedName>
        <fullName evidence="3">Aminotransferase class I/II-fold pyridoxal phosphate-dependent enzyme</fullName>
    </submittedName>
</protein>
<evidence type="ECO:0000313" key="3">
    <source>
        <dbReference type="EMBL" id="MBL7261390.1"/>
    </source>
</evidence>
<dbReference type="PIRSF" id="PIRSF000390">
    <property type="entry name" value="PLP_StrS"/>
    <property type="match status" value="1"/>
</dbReference>
<proteinExistence type="inferred from homology"/>
<keyword evidence="3" id="KW-0808">Transferase</keyword>